<protein>
    <submittedName>
        <fullName evidence="2">Uncharacterized protein</fullName>
    </submittedName>
</protein>
<keyword evidence="3" id="KW-1185">Reference proteome</keyword>
<feature type="region of interest" description="Disordered" evidence="1">
    <location>
        <begin position="1"/>
        <end position="110"/>
    </location>
</feature>
<feature type="compositionally biased region" description="Low complexity" evidence="1">
    <location>
        <begin position="27"/>
        <end position="36"/>
    </location>
</feature>
<feature type="compositionally biased region" description="Gly residues" evidence="1">
    <location>
        <begin position="86"/>
        <end position="105"/>
    </location>
</feature>
<dbReference type="RefSeq" id="WP_378959993.1">
    <property type="nucleotide sequence ID" value="NZ_JBHRXC010000016.1"/>
</dbReference>
<reference evidence="3" key="1">
    <citation type="journal article" date="2019" name="Int. J. Syst. Evol. Microbiol.">
        <title>The Global Catalogue of Microorganisms (GCM) 10K type strain sequencing project: providing services to taxonomists for standard genome sequencing and annotation.</title>
        <authorList>
            <consortium name="The Broad Institute Genomics Platform"/>
            <consortium name="The Broad Institute Genome Sequencing Center for Infectious Disease"/>
            <person name="Wu L."/>
            <person name="Ma J."/>
        </authorList>
    </citation>
    <scope>NUCLEOTIDE SEQUENCE [LARGE SCALE GENOMIC DNA]</scope>
    <source>
        <strain evidence="3">CCM 8689</strain>
    </source>
</reference>
<proteinExistence type="predicted"/>
<dbReference type="EMBL" id="JBHSBY010000036">
    <property type="protein sequence ID" value="MFC4196658.1"/>
    <property type="molecule type" value="Genomic_DNA"/>
</dbReference>
<sequence length="272" mass="27786">MKNLTELMLSFPEMEESEKQSTKGGSDDYSGWSWSSGGWGNWTQDGQGTYNGGNLGTGATIRPDGNNTPGGQYGWSPYNGQTNPYSGGGGGSTGGGDGGGSGEGSTGSDSSIASTFKNAFMDIMRDWWNSPTMRTYFPDIVSINLSSSRVLGVGASGTLAINIITRGNPSLSATFTEGVKVGLHADASVNASVGWIIGDVKNASLDGILGRGVEGSLDFEAVGVGGWTSNNGSTGMPTWVGMSIGVGPGEGGSVGVTDTHLLYINGVPLKLD</sequence>
<organism evidence="2 3">
    <name type="scientific">Pedobacter jamesrossensis</name>
    <dbReference type="NCBI Taxonomy" id="1908238"/>
    <lineage>
        <taxon>Bacteria</taxon>
        <taxon>Pseudomonadati</taxon>
        <taxon>Bacteroidota</taxon>
        <taxon>Sphingobacteriia</taxon>
        <taxon>Sphingobacteriales</taxon>
        <taxon>Sphingobacteriaceae</taxon>
        <taxon>Pedobacter</taxon>
    </lineage>
</organism>
<accession>A0ABV8NL05</accession>
<evidence type="ECO:0000313" key="3">
    <source>
        <dbReference type="Proteomes" id="UP001595792"/>
    </source>
</evidence>
<gene>
    <name evidence="2" type="ORF">ACFOUY_08110</name>
</gene>
<evidence type="ECO:0000256" key="1">
    <source>
        <dbReference type="SAM" id="MobiDB-lite"/>
    </source>
</evidence>
<comment type="caution">
    <text evidence="2">The sequence shown here is derived from an EMBL/GenBank/DDBJ whole genome shotgun (WGS) entry which is preliminary data.</text>
</comment>
<dbReference type="Proteomes" id="UP001595792">
    <property type="component" value="Unassembled WGS sequence"/>
</dbReference>
<evidence type="ECO:0000313" key="2">
    <source>
        <dbReference type="EMBL" id="MFC4196658.1"/>
    </source>
</evidence>
<name>A0ABV8NL05_9SPHI</name>